<proteinExistence type="predicted"/>
<name>A0ABV0M3A6_9HYPH</name>
<evidence type="ECO:0000313" key="2">
    <source>
        <dbReference type="Proteomes" id="UP001496627"/>
    </source>
</evidence>
<gene>
    <name evidence="1" type="ORF">ABK249_15455</name>
</gene>
<dbReference type="Proteomes" id="UP001496627">
    <property type="component" value="Unassembled WGS sequence"/>
</dbReference>
<sequence>MTDMQAQSCRALQRCGTANVRSESGNYCRSPVLLTDAQGQGTKMASTVAREGKQRAFQGFSAKPLKSCENKRFPASVTSLLFFNYLIILA</sequence>
<accession>A0ABV0M3A6</accession>
<comment type="caution">
    <text evidence="1">The sequence shown here is derived from an EMBL/GenBank/DDBJ whole genome shotgun (WGS) entry which is preliminary data.</text>
</comment>
<organism evidence="1 2">
    <name type="scientific">Neorhizobium phenanthreniclasticum</name>
    <dbReference type="NCBI Taxonomy" id="3157917"/>
    <lineage>
        <taxon>Bacteria</taxon>
        <taxon>Pseudomonadati</taxon>
        <taxon>Pseudomonadota</taxon>
        <taxon>Alphaproteobacteria</taxon>
        <taxon>Hyphomicrobiales</taxon>
        <taxon>Rhizobiaceae</taxon>
        <taxon>Rhizobium/Agrobacterium group</taxon>
        <taxon>Neorhizobium</taxon>
    </lineage>
</organism>
<dbReference type="EMBL" id="JBEAAL010000010">
    <property type="protein sequence ID" value="MEQ1406327.1"/>
    <property type="molecule type" value="Genomic_DNA"/>
</dbReference>
<reference evidence="1 2" key="1">
    <citation type="submission" date="2024-05" db="EMBL/GenBank/DDBJ databases">
        <title>Neorhizobium sp. Rsf11, a plant growth promoting and heavy metal resistant PAH-degrader.</title>
        <authorList>
            <person name="Golubev S.N."/>
            <person name="Muratova A.Y."/>
            <person name="Markelova M.I."/>
        </authorList>
    </citation>
    <scope>NUCLEOTIDE SEQUENCE [LARGE SCALE GENOMIC DNA]</scope>
    <source>
        <strain evidence="1 2">Rsf11</strain>
    </source>
</reference>
<keyword evidence="2" id="KW-1185">Reference proteome</keyword>
<evidence type="ECO:0000313" key="1">
    <source>
        <dbReference type="EMBL" id="MEQ1406327.1"/>
    </source>
</evidence>
<protein>
    <submittedName>
        <fullName evidence="1">Uncharacterized protein</fullName>
    </submittedName>
</protein>
<dbReference type="RefSeq" id="WP_152601237.1">
    <property type="nucleotide sequence ID" value="NZ_JBEAAL010000010.1"/>
</dbReference>